<dbReference type="AlphaFoldDB" id="A0A2U1BI64"/>
<name>A0A2U1BI64_9FIRM</name>
<dbReference type="PROSITE" id="PS51464">
    <property type="entry name" value="SIS"/>
    <property type="match status" value="1"/>
</dbReference>
<comment type="caution">
    <text evidence="2">The sequence shown here is derived from an EMBL/GenBank/DDBJ whole genome shotgun (WGS) entry which is preliminary data.</text>
</comment>
<feature type="domain" description="SIS" evidence="1">
    <location>
        <begin position="29"/>
        <end position="176"/>
    </location>
</feature>
<evidence type="ECO:0000313" key="3">
    <source>
        <dbReference type="Proteomes" id="UP000245778"/>
    </source>
</evidence>
<dbReference type="InterPro" id="IPR035490">
    <property type="entry name" value="GlmS/FrlB_SIS"/>
</dbReference>
<dbReference type="Proteomes" id="UP000245778">
    <property type="component" value="Unassembled WGS sequence"/>
</dbReference>
<dbReference type="SUPFAM" id="SSF53697">
    <property type="entry name" value="SIS domain"/>
    <property type="match status" value="1"/>
</dbReference>
<dbReference type="PANTHER" id="PTHR10937:SF4">
    <property type="entry name" value="GLUCOSAMINE-6-PHOSPHATE DEAMINASE"/>
    <property type="match status" value="1"/>
</dbReference>
<dbReference type="InterPro" id="IPR046348">
    <property type="entry name" value="SIS_dom_sf"/>
</dbReference>
<dbReference type="RefSeq" id="WP_116722298.1">
    <property type="nucleotide sequence ID" value="NZ_CP011524.1"/>
</dbReference>
<dbReference type="InterPro" id="IPR001347">
    <property type="entry name" value="SIS_dom"/>
</dbReference>
<accession>A0A2U1BI64</accession>
<dbReference type="GO" id="GO:1901135">
    <property type="term" value="P:carbohydrate derivative metabolic process"/>
    <property type="evidence" value="ECO:0007669"/>
    <property type="project" value="InterPro"/>
</dbReference>
<dbReference type="CDD" id="cd05009">
    <property type="entry name" value="SIS_GlmS_GlmD_2"/>
    <property type="match status" value="1"/>
</dbReference>
<dbReference type="PANTHER" id="PTHR10937">
    <property type="entry name" value="GLUCOSAMINE--FRUCTOSE-6-PHOSPHATE AMINOTRANSFERASE, ISOMERIZING"/>
    <property type="match status" value="1"/>
</dbReference>
<gene>
    <name evidence="2" type="ORF">C7373_107102</name>
</gene>
<dbReference type="EMBL" id="QEKK01000007">
    <property type="protein sequence ID" value="PVY48355.1"/>
    <property type="molecule type" value="Genomic_DNA"/>
</dbReference>
<dbReference type="OrthoDB" id="3684496at2"/>
<organism evidence="2 3">
    <name type="scientific">Intestinimonas butyriciproducens</name>
    <dbReference type="NCBI Taxonomy" id="1297617"/>
    <lineage>
        <taxon>Bacteria</taxon>
        <taxon>Bacillati</taxon>
        <taxon>Bacillota</taxon>
        <taxon>Clostridia</taxon>
        <taxon>Eubacteriales</taxon>
        <taxon>Intestinimonas</taxon>
    </lineage>
</organism>
<reference evidence="2 3" key="1">
    <citation type="submission" date="2018-04" db="EMBL/GenBank/DDBJ databases">
        <title>Genomic Encyclopedia of Type Strains, Phase IV (KMG-IV): sequencing the most valuable type-strain genomes for metagenomic binning, comparative biology and taxonomic classification.</title>
        <authorList>
            <person name="Goeker M."/>
        </authorList>
    </citation>
    <scope>NUCLEOTIDE SEQUENCE [LARGE SCALE GENOMIC DNA]</scope>
    <source>
        <strain evidence="2 3">DSM 26588</strain>
    </source>
</reference>
<dbReference type="GO" id="GO:0097367">
    <property type="term" value="F:carbohydrate derivative binding"/>
    <property type="evidence" value="ECO:0007669"/>
    <property type="project" value="InterPro"/>
</dbReference>
<dbReference type="Gene3D" id="3.40.50.10490">
    <property type="entry name" value="Glucose-6-phosphate isomerase like protein, domain 1"/>
    <property type="match status" value="2"/>
</dbReference>
<dbReference type="GeneID" id="93230537"/>
<protein>
    <submittedName>
        <fullName evidence="2">Fructoselysine-6-P-deglycase FrlB-like protein</fullName>
    </submittedName>
</protein>
<proteinExistence type="predicted"/>
<evidence type="ECO:0000259" key="1">
    <source>
        <dbReference type="PROSITE" id="PS51464"/>
    </source>
</evidence>
<sequence>MSLIYDEIKNQYQAMRRCAEHLEARLPEIRALVEQVNPPLVVFMGCGSSFSLAKSMADTVNIRLKRPSFAVPAGDATVHAARYAGTMEGALIVPVSRSGSTSEVMFALDALKAAGCSFTVLSLSCAEHCKLSEHSALSIEMPWCFDESVCQTRTVSCLYYSVIYVLSRLMGDETLRAQLLAFPDIGERYVRRFEAEWEALAGRSWDHAVVLADAEIHGIAEEGALAFKEVCQLPSNCYHVLDVRHGPMVLIRDRTLVIAAIASGPLEQDLIRDMVGHGSTVVTCTDRPLAIDGALNFPVDEDLDHIVRGLAVIVLCQLTAFYKSRVTGTDPDHPDGLDAWIKL</sequence>
<evidence type="ECO:0000313" key="2">
    <source>
        <dbReference type="EMBL" id="PVY48355.1"/>
    </source>
</evidence>